<dbReference type="Pfam" id="PF14815">
    <property type="entry name" value="NUDIX_4"/>
    <property type="match status" value="1"/>
</dbReference>
<evidence type="ECO:0000313" key="17">
    <source>
        <dbReference type="Proteomes" id="UP000824246"/>
    </source>
</evidence>
<sequence length="370" mass="42164">MAENENFFAPALERWFADNARDLPWRHTREAYKIWVSEIILQQTRVAQGYDYYMRFVERFPDVQSLASAQDDEVMKYWQGLGYYSRARNMLAAARDIAVRFGGTFPSHYDDIRSLKGIGDYTAAAIASIAYDLPYAVLDGNVYRVLSRLFDIDLPIDDAAGKRYFSELADTLLHREKPGLYNQAMMELGALVCLPSGTLCDKCPIASHCAAYAAGTVSQRPVKQGKVAVKHRYFHYFVIMHRGDTWLHRREADDIWRNLYEFPLIETPAPSSLSLLRRTDEYAALLGDAGKLTFLAPPFECRHVLTHRIIHAVFYVVEAEALPASVRDMRRVPWGRVGEYAVSRLTDNFLQHCATGLWNGMSAIWDGGEK</sequence>
<keyword evidence="12" id="KW-0234">DNA repair</keyword>
<dbReference type="GO" id="GO:0034039">
    <property type="term" value="F:8-oxo-7,8-dihydroguanine DNA N-glycosylase activity"/>
    <property type="evidence" value="ECO:0007669"/>
    <property type="project" value="TreeGrafter"/>
</dbReference>
<dbReference type="InterPro" id="IPR003651">
    <property type="entry name" value="Endonuclease3_FeS-loop_motif"/>
</dbReference>
<dbReference type="InterPro" id="IPR015797">
    <property type="entry name" value="NUDIX_hydrolase-like_dom_sf"/>
</dbReference>
<keyword evidence="11" id="KW-0411">Iron-sulfur</keyword>
<name>A0A9D1VRC5_9BACT</name>
<dbReference type="GO" id="GO:0000701">
    <property type="term" value="F:purine-specific mismatch base pair DNA N-glycosylase activity"/>
    <property type="evidence" value="ECO:0007669"/>
    <property type="project" value="UniProtKB-EC"/>
</dbReference>
<evidence type="ECO:0000313" key="16">
    <source>
        <dbReference type="EMBL" id="HIX45469.1"/>
    </source>
</evidence>
<reference evidence="16" key="1">
    <citation type="journal article" date="2021" name="PeerJ">
        <title>Extensive microbial diversity within the chicken gut microbiome revealed by metagenomics and culture.</title>
        <authorList>
            <person name="Gilroy R."/>
            <person name="Ravi A."/>
            <person name="Getino M."/>
            <person name="Pursley I."/>
            <person name="Horton D.L."/>
            <person name="Alikhan N.F."/>
            <person name="Baker D."/>
            <person name="Gharbi K."/>
            <person name="Hall N."/>
            <person name="Watson M."/>
            <person name="Adriaenssens E.M."/>
            <person name="Foster-Nyarko E."/>
            <person name="Jarju S."/>
            <person name="Secka A."/>
            <person name="Antonio M."/>
            <person name="Oren A."/>
            <person name="Chaudhuri R.R."/>
            <person name="La Ragione R."/>
            <person name="Hildebrand F."/>
            <person name="Pallen M.J."/>
        </authorList>
    </citation>
    <scope>NUCLEOTIDE SEQUENCE</scope>
    <source>
        <strain evidence="16">ChiHjej12B11-16260</strain>
    </source>
</reference>
<dbReference type="Pfam" id="PF00730">
    <property type="entry name" value="HhH-GPD"/>
    <property type="match status" value="1"/>
</dbReference>
<comment type="function">
    <text evidence="2">Adenine glycosylase active on G-A mispairs. MutY also corrects error-prone DNA synthesis past GO lesions which are due to the oxidatively damaged form of guanine: 7,8-dihydro-8-oxoguanine (8-oxo-dGTP).</text>
</comment>
<dbReference type="EC" id="3.2.2.31" evidence="4 14"/>
<dbReference type="Gene3D" id="1.10.1670.10">
    <property type="entry name" value="Helix-hairpin-Helix base-excision DNA repair enzymes (C-terminal)"/>
    <property type="match status" value="1"/>
</dbReference>
<organism evidence="16 17">
    <name type="scientific">Candidatus Barnesiella excrementipullorum</name>
    <dbReference type="NCBI Taxonomy" id="2838479"/>
    <lineage>
        <taxon>Bacteria</taxon>
        <taxon>Pseudomonadati</taxon>
        <taxon>Bacteroidota</taxon>
        <taxon>Bacteroidia</taxon>
        <taxon>Bacteroidales</taxon>
        <taxon>Barnesiellaceae</taxon>
        <taxon>Barnesiella</taxon>
    </lineage>
</organism>
<accession>A0A9D1VRC5</accession>
<dbReference type="SMART" id="SM00525">
    <property type="entry name" value="FES"/>
    <property type="match status" value="1"/>
</dbReference>
<evidence type="ECO:0000256" key="14">
    <source>
        <dbReference type="RuleBase" id="RU365096"/>
    </source>
</evidence>
<dbReference type="GO" id="GO:0051539">
    <property type="term" value="F:4 iron, 4 sulfur cluster binding"/>
    <property type="evidence" value="ECO:0007669"/>
    <property type="project" value="UniProtKB-UniRule"/>
</dbReference>
<evidence type="ECO:0000256" key="11">
    <source>
        <dbReference type="ARBA" id="ARBA00023014"/>
    </source>
</evidence>
<protein>
    <recommendedName>
        <fullName evidence="5 14">Adenine DNA glycosylase</fullName>
        <ecNumber evidence="4 14">3.2.2.31</ecNumber>
    </recommendedName>
</protein>
<dbReference type="InterPro" id="IPR005760">
    <property type="entry name" value="A/G_AdeGlyc_MutY"/>
</dbReference>
<dbReference type="CDD" id="cd00056">
    <property type="entry name" value="ENDO3c"/>
    <property type="match status" value="1"/>
</dbReference>
<evidence type="ECO:0000259" key="15">
    <source>
        <dbReference type="SMART" id="SM00478"/>
    </source>
</evidence>
<dbReference type="GO" id="GO:0006284">
    <property type="term" value="P:base-excision repair"/>
    <property type="evidence" value="ECO:0007669"/>
    <property type="project" value="UniProtKB-UniRule"/>
</dbReference>
<feature type="domain" description="HhH-GPD" evidence="15">
    <location>
        <begin position="40"/>
        <end position="191"/>
    </location>
</feature>
<comment type="catalytic activity">
    <reaction evidence="1 14">
        <text>Hydrolyzes free adenine bases from 7,8-dihydro-8-oxoguanine:adenine mismatched double-stranded DNA, leaving an apurinic site.</text>
        <dbReference type="EC" id="3.2.2.31"/>
    </reaction>
</comment>
<dbReference type="InterPro" id="IPR003265">
    <property type="entry name" value="HhH-GPD_domain"/>
</dbReference>
<dbReference type="PANTHER" id="PTHR42944:SF1">
    <property type="entry name" value="ADENINE DNA GLYCOSYLASE"/>
    <property type="match status" value="1"/>
</dbReference>
<evidence type="ECO:0000256" key="2">
    <source>
        <dbReference type="ARBA" id="ARBA00002933"/>
    </source>
</evidence>
<evidence type="ECO:0000256" key="12">
    <source>
        <dbReference type="ARBA" id="ARBA00023204"/>
    </source>
</evidence>
<dbReference type="GO" id="GO:0006298">
    <property type="term" value="P:mismatch repair"/>
    <property type="evidence" value="ECO:0007669"/>
    <property type="project" value="TreeGrafter"/>
</dbReference>
<keyword evidence="7" id="KW-0479">Metal-binding</keyword>
<dbReference type="InterPro" id="IPR044298">
    <property type="entry name" value="MIG/MutY"/>
</dbReference>
<dbReference type="Proteomes" id="UP000824246">
    <property type="component" value="Unassembled WGS sequence"/>
</dbReference>
<keyword evidence="8 14" id="KW-0227">DNA damage</keyword>
<evidence type="ECO:0000256" key="8">
    <source>
        <dbReference type="ARBA" id="ARBA00022763"/>
    </source>
</evidence>
<dbReference type="InterPro" id="IPR029119">
    <property type="entry name" value="MutY_C"/>
</dbReference>
<dbReference type="GO" id="GO:0032357">
    <property type="term" value="F:oxidized purine DNA binding"/>
    <property type="evidence" value="ECO:0007669"/>
    <property type="project" value="TreeGrafter"/>
</dbReference>
<dbReference type="GO" id="GO:0046872">
    <property type="term" value="F:metal ion binding"/>
    <property type="evidence" value="ECO:0007669"/>
    <property type="project" value="UniProtKB-UniRule"/>
</dbReference>
<evidence type="ECO:0000256" key="1">
    <source>
        <dbReference type="ARBA" id="ARBA00000843"/>
    </source>
</evidence>
<dbReference type="FunFam" id="1.10.340.30:FF:000010">
    <property type="entry name" value="Adenine DNA glycosylase"/>
    <property type="match status" value="1"/>
</dbReference>
<comment type="caution">
    <text evidence="16">The sequence shown here is derived from an EMBL/GenBank/DDBJ whole genome shotgun (WGS) entry which is preliminary data.</text>
</comment>
<keyword evidence="9" id="KW-0378">Hydrolase</keyword>
<dbReference type="EMBL" id="DXFB01000123">
    <property type="protein sequence ID" value="HIX45469.1"/>
    <property type="molecule type" value="Genomic_DNA"/>
</dbReference>
<evidence type="ECO:0000256" key="5">
    <source>
        <dbReference type="ARBA" id="ARBA00022023"/>
    </source>
</evidence>
<keyword evidence="13 14" id="KW-0326">Glycosidase</keyword>
<dbReference type="NCBIfam" id="TIGR01084">
    <property type="entry name" value="mutY"/>
    <property type="match status" value="1"/>
</dbReference>
<dbReference type="CDD" id="cd03431">
    <property type="entry name" value="NUDIX_DNA_Glycosylase_C-MutY"/>
    <property type="match status" value="1"/>
</dbReference>
<comment type="cofactor">
    <cofactor evidence="14">
        <name>[4Fe-4S] cluster</name>
        <dbReference type="ChEBI" id="CHEBI:49883"/>
    </cofactor>
    <text evidence="14">Binds 1 [4Fe-4S] cluster.</text>
</comment>
<evidence type="ECO:0000256" key="7">
    <source>
        <dbReference type="ARBA" id="ARBA00022723"/>
    </source>
</evidence>
<dbReference type="SUPFAM" id="SSF48150">
    <property type="entry name" value="DNA-glycosylase"/>
    <property type="match status" value="1"/>
</dbReference>
<gene>
    <name evidence="16" type="primary">mutY</name>
    <name evidence="16" type="ORF">H9982_04545</name>
</gene>
<proteinExistence type="inferred from homology"/>
<dbReference type="InterPro" id="IPR023170">
    <property type="entry name" value="HhH_base_excis_C"/>
</dbReference>
<evidence type="ECO:0000256" key="4">
    <source>
        <dbReference type="ARBA" id="ARBA00012045"/>
    </source>
</evidence>
<evidence type="ECO:0000256" key="13">
    <source>
        <dbReference type="ARBA" id="ARBA00023295"/>
    </source>
</evidence>
<dbReference type="GO" id="GO:0035485">
    <property type="term" value="F:adenine/guanine mispair binding"/>
    <property type="evidence" value="ECO:0007669"/>
    <property type="project" value="TreeGrafter"/>
</dbReference>
<dbReference type="Gene3D" id="3.90.79.10">
    <property type="entry name" value="Nucleoside Triphosphate Pyrophosphohydrolase"/>
    <property type="match status" value="1"/>
</dbReference>
<evidence type="ECO:0000256" key="10">
    <source>
        <dbReference type="ARBA" id="ARBA00023004"/>
    </source>
</evidence>
<dbReference type="AlphaFoldDB" id="A0A9D1VRC5"/>
<dbReference type="Gene3D" id="1.10.340.30">
    <property type="entry name" value="Hypothetical protein, domain 2"/>
    <property type="match status" value="1"/>
</dbReference>
<evidence type="ECO:0000256" key="3">
    <source>
        <dbReference type="ARBA" id="ARBA00008343"/>
    </source>
</evidence>
<dbReference type="InterPro" id="IPR011257">
    <property type="entry name" value="DNA_glycosylase"/>
</dbReference>
<dbReference type="PANTHER" id="PTHR42944">
    <property type="entry name" value="ADENINE DNA GLYCOSYLASE"/>
    <property type="match status" value="1"/>
</dbReference>
<comment type="similarity">
    <text evidence="3 14">Belongs to the Nth/MutY family.</text>
</comment>
<keyword evidence="6" id="KW-0004">4Fe-4S</keyword>
<dbReference type="SMART" id="SM00478">
    <property type="entry name" value="ENDO3c"/>
    <property type="match status" value="1"/>
</dbReference>
<evidence type="ECO:0000256" key="6">
    <source>
        <dbReference type="ARBA" id="ARBA00022485"/>
    </source>
</evidence>
<evidence type="ECO:0000256" key="9">
    <source>
        <dbReference type="ARBA" id="ARBA00022801"/>
    </source>
</evidence>
<reference evidence="16" key="2">
    <citation type="submission" date="2021-04" db="EMBL/GenBank/DDBJ databases">
        <authorList>
            <person name="Gilroy R."/>
        </authorList>
    </citation>
    <scope>NUCLEOTIDE SEQUENCE</scope>
    <source>
        <strain evidence="16">ChiHjej12B11-16260</strain>
    </source>
</reference>
<dbReference type="SUPFAM" id="SSF55811">
    <property type="entry name" value="Nudix"/>
    <property type="match status" value="1"/>
</dbReference>
<keyword evidence="10 14" id="KW-0408">Iron</keyword>